<keyword evidence="2 6" id="KW-0255">Endonuclease</keyword>
<dbReference type="SUPFAM" id="SSF52980">
    <property type="entry name" value="Restriction endonuclease-like"/>
    <property type="match status" value="1"/>
</dbReference>
<evidence type="ECO:0000313" key="7">
    <source>
        <dbReference type="EMBL" id="RCK33042.1"/>
    </source>
</evidence>
<dbReference type="InterPro" id="IPR004603">
    <property type="entry name" value="DNA_mismatch_endonuc_vsr"/>
</dbReference>
<dbReference type="InterPro" id="IPR011335">
    <property type="entry name" value="Restrct_endonuc-II-like"/>
</dbReference>
<organism evidence="7 8">
    <name type="scientific">Thalassospira profundimaris</name>
    <dbReference type="NCBI Taxonomy" id="502049"/>
    <lineage>
        <taxon>Bacteria</taxon>
        <taxon>Pseudomonadati</taxon>
        <taxon>Pseudomonadota</taxon>
        <taxon>Alphaproteobacteria</taxon>
        <taxon>Rhodospirillales</taxon>
        <taxon>Thalassospiraceae</taxon>
        <taxon>Thalassospira</taxon>
    </lineage>
</organism>
<evidence type="ECO:0000256" key="2">
    <source>
        <dbReference type="ARBA" id="ARBA00022759"/>
    </source>
</evidence>
<gene>
    <name evidence="7" type="ORF">TH19_17825</name>
</gene>
<name>A0A367W3X5_9PROT</name>
<reference evidence="7 8" key="1">
    <citation type="submission" date="2014-07" db="EMBL/GenBank/DDBJ databases">
        <title>Draft genome sequence of Thalassospira profundimaris 35.</title>
        <authorList>
            <person name="Lai Q."/>
            <person name="Shao Z."/>
        </authorList>
    </citation>
    <scope>NUCLEOTIDE SEQUENCE [LARGE SCALE GENOMIC DNA]</scope>
    <source>
        <strain evidence="7 8">35</strain>
    </source>
</reference>
<evidence type="ECO:0000256" key="3">
    <source>
        <dbReference type="ARBA" id="ARBA00022763"/>
    </source>
</evidence>
<dbReference type="PIRSF" id="PIRSF018267">
    <property type="entry name" value="VSR_endonuc"/>
    <property type="match status" value="1"/>
</dbReference>
<keyword evidence="5 6" id="KW-0234">DNA repair</keyword>
<dbReference type="OrthoDB" id="9801520at2"/>
<evidence type="ECO:0000256" key="1">
    <source>
        <dbReference type="ARBA" id="ARBA00022722"/>
    </source>
</evidence>
<dbReference type="CDD" id="cd00221">
    <property type="entry name" value="Vsr"/>
    <property type="match status" value="1"/>
</dbReference>
<comment type="function">
    <text evidence="6">May nick specific sequences that contain T:G mispairs resulting from m5C-deamination.</text>
</comment>
<dbReference type="Gene3D" id="3.40.960.10">
    <property type="entry name" value="VSR Endonuclease"/>
    <property type="match status" value="1"/>
</dbReference>
<evidence type="ECO:0000256" key="5">
    <source>
        <dbReference type="ARBA" id="ARBA00023204"/>
    </source>
</evidence>
<evidence type="ECO:0000256" key="4">
    <source>
        <dbReference type="ARBA" id="ARBA00022801"/>
    </source>
</evidence>
<dbReference type="EMBL" id="JPWF01000013">
    <property type="protein sequence ID" value="RCK33042.1"/>
    <property type="molecule type" value="Genomic_DNA"/>
</dbReference>
<dbReference type="AlphaFoldDB" id="A0A367W3X5"/>
<keyword evidence="3 6" id="KW-0227">DNA damage</keyword>
<evidence type="ECO:0000256" key="6">
    <source>
        <dbReference type="PIRNR" id="PIRNR018267"/>
    </source>
</evidence>
<comment type="similarity">
    <text evidence="6">Belongs to the vsr family.</text>
</comment>
<comment type="caution">
    <text evidence="7">The sequence shown here is derived from an EMBL/GenBank/DDBJ whole genome shotgun (WGS) entry which is preliminary data.</text>
</comment>
<protein>
    <recommendedName>
        <fullName evidence="6">Very short patch repair endonuclease</fullName>
        <ecNumber evidence="6">3.1.-.-</ecNumber>
    </recommendedName>
</protein>
<dbReference type="Pfam" id="PF03852">
    <property type="entry name" value="Vsr"/>
    <property type="match status" value="1"/>
</dbReference>
<keyword evidence="1 6" id="KW-0540">Nuclease</keyword>
<dbReference type="GO" id="GO:0004519">
    <property type="term" value="F:endonuclease activity"/>
    <property type="evidence" value="ECO:0007669"/>
    <property type="project" value="UniProtKB-KW"/>
</dbReference>
<evidence type="ECO:0000313" key="8">
    <source>
        <dbReference type="Proteomes" id="UP000253226"/>
    </source>
</evidence>
<dbReference type="RefSeq" id="WP_114103614.1">
    <property type="nucleotide sequence ID" value="NZ_JPWF01000013.1"/>
</dbReference>
<dbReference type="GO" id="GO:0016787">
    <property type="term" value="F:hydrolase activity"/>
    <property type="evidence" value="ECO:0007669"/>
    <property type="project" value="UniProtKB-KW"/>
</dbReference>
<dbReference type="GO" id="GO:0006298">
    <property type="term" value="P:mismatch repair"/>
    <property type="evidence" value="ECO:0007669"/>
    <property type="project" value="UniProtKB-UniRule"/>
</dbReference>
<sequence length="152" mass="18067">MADIVSPEQRSKMMSKIRATDTRPEILVRKALYARGFRYRLHDRQLPGKPDLVLPKYNAVIFVHGCFWHGHDCHLFRWPKSREEFWREKLSRNRLRDSQALVQLHDKQIRTLIVWECSLKGKGRLDFSSLVNMVSDWLKGNSNHNEIRGRSR</sequence>
<accession>A0A367W3X5</accession>
<dbReference type="EC" id="3.1.-.-" evidence="6"/>
<dbReference type="Proteomes" id="UP000253226">
    <property type="component" value="Unassembled WGS sequence"/>
</dbReference>
<dbReference type="NCBIfam" id="TIGR00632">
    <property type="entry name" value="vsr"/>
    <property type="match status" value="1"/>
</dbReference>
<keyword evidence="4 6" id="KW-0378">Hydrolase</keyword>
<proteinExistence type="inferred from homology"/>